<name>A0A7J7DJ13_TRIWF</name>
<keyword evidence="2" id="KW-0132">Cell division</keyword>
<dbReference type="FunCoup" id="A0A7J7DJ13">
    <property type="interactions" value="289"/>
</dbReference>
<dbReference type="SUPFAM" id="SSF47954">
    <property type="entry name" value="Cyclin-like"/>
    <property type="match status" value="1"/>
</dbReference>
<proteinExistence type="inferred from homology"/>
<dbReference type="GO" id="GO:0019901">
    <property type="term" value="F:protein kinase binding"/>
    <property type="evidence" value="ECO:0007669"/>
    <property type="project" value="InterPro"/>
</dbReference>
<dbReference type="Gene3D" id="1.10.472.10">
    <property type="entry name" value="Cyclin-like"/>
    <property type="match status" value="1"/>
</dbReference>
<dbReference type="InParanoid" id="A0A7J7DJ13"/>
<evidence type="ECO:0000313" key="6">
    <source>
        <dbReference type="Proteomes" id="UP000593562"/>
    </source>
</evidence>
<evidence type="ECO:0000313" key="5">
    <source>
        <dbReference type="EMBL" id="KAF5746046.1"/>
    </source>
</evidence>
<dbReference type="OrthoDB" id="337735at2759"/>
<protein>
    <submittedName>
        <fullName evidence="5">Cyclin family protein</fullName>
    </submittedName>
</protein>
<dbReference type="PANTHER" id="PTHR15615">
    <property type="match status" value="1"/>
</dbReference>
<dbReference type="CDD" id="cd20604">
    <property type="entry name" value="CYCLIN_AtCycU-like"/>
    <property type="match status" value="1"/>
</dbReference>
<dbReference type="InterPro" id="IPR013922">
    <property type="entry name" value="Cyclin_PHO80-like"/>
</dbReference>
<evidence type="ECO:0000256" key="3">
    <source>
        <dbReference type="ARBA" id="ARBA00023306"/>
    </source>
</evidence>
<accession>A0A7J7DJ13</accession>
<dbReference type="GO" id="GO:0051301">
    <property type="term" value="P:cell division"/>
    <property type="evidence" value="ECO:0007669"/>
    <property type="project" value="UniProtKB-KW"/>
</dbReference>
<comment type="similarity">
    <text evidence="1">Belongs to the cyclin family. Cyclin U/P subfamily.</text>
</comment>
<evidence type="ECO:0000256" key="2">
    <source>
        <dbReference type="ARBA" id="ARBA00022618"/>
    </source>
</evidence>
<dbReference type="EMBL" id="JAAARO010000006">
    <property type="protein sequence ID" value="KAF5746046.1"/>
    <property type="molecule type" value="Genomic_DNA"/>
</dbReference>
<dbReference type="Pfam" id="PF08613">
    <property type="entry name" value="Cyclin"/>
    <property type="match status" value="1"/>
</dbReference>
<dbReference type="AlphaFoldDB" id="A0A7J7DJ13"/>
<keyword evidence="3" id="KW-0131">Cell cycle</keyword>
<sequence>MLAAGELPDNHNRQFEPSNFEPTTPRVLTILSFVLERIVARNDQLADGLSQQVNGVSYGSARLGKSLNVFHGVRAPNISIPNYLERIYKYTNCSPSCFVVGFVYIDRLVHKHPDSLVVSLNVHRLLVTSIMVASKMLDDEHYNNAFYAKVGGVSNAELNRLEIELLFLLDFGIMVTSRVFESYCLHLEKEMLLAGTNQRIERALVDDVTEISVDDTQTSSPPQVAVVD</sequence>
<feature type="region of interest" description="Disordered" evidence="4">
    <location>
        <begin position="1"/>
        <end position="20"/>
    </location>
</feature>
<dbReference type="PANTHER" id="PTHR15615:SF121">
    <property type="entry name" value="CYCLIN-U1-1"/>
    <property type="match status" value="1"/>
</dbReference>
<evidence type="ECO:0000256" key="1">
    <source>
        <dbReference type="ARBA" id="ARBA00007215"/>
    </source>
</evidence>
<reference evidence="5 6" key="1">
    <citation type="journal article" date="2020" name="Nat. Commun.">
        <title>Genome of Tripterygium wilfordii and identification of cytochrome P450 involved in triptolide biosynthesis.</title>
        <authorList>
            <person name="Tu L."/>
            <person name="Su P."/>
            <person name="Zhang Z."/>
            <person name="Gao L."/>
            <person name="Wang J."/>
            <person name="Hu T."/>
            <person name="Zhou J."/>
            <person name="Zhang Y."/>
            <person name="Zhao Y."/>
            <person name="Liu Y."/>
            <person name="Song Y."/>
            <person name="Tong Y."/>
            <person name="Lu Y."/>
            <person name="Yang J."/>
            <person name="Xu C."/>
            <person name="Jia M."/>
            <person name="Peters R.J."/>
            <person name="Huang L."/>
            <person name="Gao W."/>
        </authorList>
    </citation>
    <scope>NUCLEOTIDE SEQUENCE [LARGE SCALE GENOMIC DNA]</scope>
    <source>
        <strain evidence="6">cv. XIE 37</strain>
        <tissue evidence="5">Leaf</tissue>
    </source>
</reference>
<dbReference type="InterPro" id="IPR036915">
    <property type="entry name" value="Cyclin-like_sf"/>
</dbReference>
<gene>
    <name evidence="5" type="ORF">HS088_TW06G00211</name>
</gene>
<comment type="caution">
    <text evidence="5">The sequence shown here is derived from an EMBL/GenBank/DDBJ whole genome shotgun (WGS) entry which is preliminary data.</text>
</comment>
<organism evidence="5 6">
    <name type="scientific">Tripterygium wilfordii</name>
    <name type="common">Thunder God vine</name>
    <dbReference type="NCBI Taxonomy" id="458696"/>
    <lineage>
        <taxon>Eukaryota</taxon>
        <taxon>Viridiplantae</taxon>
        <taxon>Streptophyta</taxon>
        <taxon>Embryophyta</taxon>
        <taxon>Tracheophyta</taxon>
        <taxon>Spermatophyta</taxon>
        <taxon>Magnoliopsida</taxon>
        <taxon>eudicotyledons</taxon>
        <taxon>Gunneridae</taxon>
        <taxon>Pentapetalae</taxon>
        <taxon>rosids</taxon>
        <taxon>fabids</taxon>
        <taxon>Celastrales</taxon>
        <taxon>Celastraceae</taxon>
        <taxon>Tripterygium</taxon>
    </lineage>
</organism>
<keyword evidence="6" id="KW-1185">Reference proteome</keyword>
<dbReference type="Proteomes" id="UP000593562">
    <property type="component" value="Unassembled WGS sequence"/>
</dbReference>
<evidence type="ECO:0000256" key="4">
    <source>
        <dbReference type="SAM" id="MobiDB-lite"/>
    </source>
</evidence>